<dbReference type="GO" id="GO:0034220">
    <property type="term" value="P:monoatomic ion transmembrane transport"/>
    <property type="evidence" value="ECO:0007669"/>
    <property type="project" value="UniProtKB-KW"/>
</dbReference>
<dbReference type="Pfam" id="PF02254">
    <property type="entry name" value="TrkA_N"/>
    <property type="match status" value="1"/>
</dbReference>
<evidence type="ECO:0000313" key="5">
    <source>
        <dbReference type="EMBL" id="MFC1848847.1"/>
    </source>
</evidence>
<evidence type="ECO:0000256" key="1">
    <source>
        <dbReference type="ARBA" id="ARBA00004651"/>
    </source>
</evidence>
<feature type="domain" description="RCK C-terminal" evidence="4">
    <location>
        <begin position="248"/>
        <end position="333"/>
    </location>
</feature>
<dbReference type="Pfam" id="PF07885">
    <property type="entry name" value="Ion_trans_2"/>
    <property type="match status" value="1"/>
</dbReference>
<dbReference type="PANTHER" id="PTHR43833">
    <property type="entry name" value="POTASSIUM CHANNEL PROTEIN 2-RELATED-RELATED"/>
    <property type="match status" value="1"/>
</dbReference>
<organism evidence="5 6">
    <name type="scientific">candidate division CSSED10-310 bacterium</name>
    <dbReference type="NCBI Taxonomy" id="2855610"/>
    <lineage>
        <taxon>Bacteria</taxon>
        <taxon>Bacteria division CSSED10-310</taxon>
    </lineage>
</organism>
<evidence type="ECO:0000259" key="3">
    <source>
        <dbReference type="PROSITE" id="PS51201"/>
    </source>
</evidence>
<dbReference type="InterPro" id="IPR013099">
    <property type="entry name" value="K_chnl_dom"/>
</dbReference>
<dbReference type="PROSITE" id="PS51202">
    <property type="entry name" value="RCK_C"/>
    <property type="match status" value="1"/>
</dbReference>
<dbReference type="Pfam" id="PF02080">
    <property type="entry name" value="TrkA_C"/>
    <property type="match status" value="1"/>
</dbReference>
<dbReference type="InterPro" id="IPR006037">
    <property type="entry name" value="RCK_C"/>
</dbReference>
<keyword evidence="5" id="KW-0407">Ion channel</keyword>
<protein>
    <submittedName>
        <fullName evidence="5">Potassium channel family protein</fullName>
    </submittedName>
</protein>
<dbReference type="InterPro" id="IPR036291">
    <property type="entry name" value="NAD(P)-bd_dom_sf"/>
</dbReference>
<feature type="transmembrane region" description="Helical" evidence="2">
    <location>
        <begin position="62"/>
        <end position="95"/>
    </location>
</feature>
<reference evidence="5 6" key="1">
    <citation type="submission" date="2024-09" db="EMBL/GenBank/DDBJ databases">
        <title>Laminarin stimulates single cell rates of sulfate reduction while oxygen inhibits transcriptomic activity in coastal marine sediment.</title>
        <authorList>
            <person name="Lindsay M."/>
            <person name="Orcutt B."/>
            <person name="Emerson D."/>
            <person name="Stepanauskas R."/>
            <person name="D'Angelo T."/>
        </authorList>
    </citation>
    <scope>NUCLEOTIDE SEQUENCE [LARGE SCALE GENOMIC DNA]</scope>
    <source>
        <strain evidence="5">SAG AM-311-K15</strain>
    </source>
</reference>
<feature type="transmembrane region" description="Helical" evidence="2">
    <location>
        <begin position="12"/>
        <end position="29"/>
    </location>
</feature>
<dbReference type="Proteomes" id="UP001594351">
    <property type="component" value="Unassembled WGS sequence"/>
</dbReference>
<dbReference type="InterPro" id="IPR003148">
    <property type="entry name" value="RCK_N"/>
</dbReference>
<keyword evidence="5" id="KW-0813">Transport</keyword>
<sequence>MSSYIRHFEIALMFLFVILILGTLGYHILEGWTLTDSLYMTTITISTVGYGETHPMGIHTRIFTIVLILASICVVGYLLGSLTQILIVGEIATLLGRRRLESKIKKLKNHIIVCGCGRVGSVIVNELQHRKMPFIVIESAKEVLEKINQNDVLVLEKNAVEDEVLIEAGIQQARGLVTTLPSDPDNVFITLSARALNKNIFILSRASQETSVNKLISAGANKVVLPYRLGASRMVYLLTKPTVIDFLDFVMHKREMPLDFEEISVAQNSPYSDQTLGSSGIRQEFDVIIVAIKKKDGEMIFNPNVDTFIEPGDVLVTLGYRESLLRFSQKAQHHGGRTE</sequence>
<comment type="subcellular location">
    <subcellularLocation>
        <location evidence="1">Cell membrane</location>
        <topology evidence="1">Multi-pass membrane protein</topology>
    </subcellularLocation>
</comment>
<keyword evidence="2" id="KW-1133">Transmembrane helix</keyword>
<evidence type="ECO:0000259" key="4">
    <source>
        <dbReference type="PROSITE" id="PS51202"/>
    </source>
</evidence>
<keyword evidence="2" id="KW-0472">Membrane</keyword>
<dbReference type="SUPFAM" id="SSF116726">
    <property type="entry name" value="TrkA C-terminal domain-like"/>
    <property type="match status" value="1"/>
</dbReference>
<keyword evidence="5" id="KW-0406">Ion transport</keyword>
<dbReference type="PROSITE" id="PS51201">
    <property type="entry name" value="RCK_N"/>
    <property type="match status" value="1"/>
</dbReference>
<dbReference type="Gene3D" id="1.10.287.70">
    <property type="match status" value="1"/>
</dbReference>
<accession>A0ABV6YRL8</accession>
<gene>
    <name evidence="5" type="ORF">ACFL27_01450</name>
</gene>
<dbReference type="PANTHER" id="PTHR43833:SF9">
    <property type="entry name" value="POTASSIUM CHANNEL PROTEIN YUGO-RELATED"/>
    <property type="match status" value="1"/>
</dbReference>
<keyword evidence="6" id="KW-1185">Reference proteome</keyword>
<dbReference type="Gene3D" id="3.40.50.720">
    <property type="entry name" value="NAD(P)-binding Rossmann-like Domain"/>
    <property type="match status" value="1"/>
</dbReference>
<dbReference type="Gene3D" id="3.30.70.1450">
    <property type="entry name" value="Regulator of K+ conductance, C-terminal domain"/>
    <property type="match status" value="1"/>
</dbReference>
<evidence type="ECO:0000313" key="6">
    <source>
        <dbReference type="Proteomes" id="UP001594351"/>
    </source>
</evidence>
<dbReference type="InterPro" id="IPR036721">
    <property type="entry name" value="RCK_C_sf"/>
</dbReference>
<dbReference type="SUPFAM" id="SSF81324">
    <property type="entry name" value="Voltage-gated potassium channels"/>
    <property type="match status" value="1"/>
</dbReference>
<dbReference type="EMBL" id="JBHPBY010000009">
    <property type="protein sequence ID" value="MFC1848847.1"/>
    <property type="molecule type" value="Genomic_DNA"/>
</dbReference>
<keyword evidence="2" id="KW-0812">Transmembrane</keyword>
<name>A0ABV6YRL8_UNCC1</name>
<dbReference type="SUPFAM" id="SSF51735">
    <property type="entry name" value="NAD(P)-binding Rossmann-fold domains"/>
    <property type="match status" value="1"/>
</dbReference>
<evidence type="ECO:0000256" key="2">
    <source>
        <dbReference type="SAM" id="Phobius"/>
    </source>
</evidence>
<dbReference type="InterPro" id="IPR050721">
    <property type="entry name" value="Trk_Ktr_HKT_K-transport"/>
</dbReference>
<feature type="domain" description="RCK N-terminal" evidence="3">
    <location>
        <begin position="108"/>
        <end position="225"/>
    </location>
</feature>
<proteinExistence type="predicted"/>
<comment type="caution">
    <text evidence="5">The sequence shown here is derived from an EMBL/GenBank/DDBJ whole genome shotgun (WGS) entry which is preliminary data.</text>
</comment>